<reference evidence="3" key="1">
    <citation type="submission" date="2025-08" db="UniProtKB">
        <authorList>
            <consortium name="RefSeq"/>
        </authorList>
    </citation>
    <scope>IDENTIFICATION</scope>
    <source>
        <tissue evidence="3">Whole organism</tissue>
    </source>
</reference>
<name>A0A9C6X5X2_FRAOC</name>
<sequence length="220" mass="24019">MPVEPDEDEFEVEESAPVQVAMSPELAMVRGPHHPAQPRAVDDMDIGWSSGFSDNVFDSGDSDDKADMESETAAADFDHNMDDVGGDDDRHAEQRDDVDDDVDDVRDTEQDHAATEVNGAGHPMLVRKGPAERMLQRSRSGPASTDHDEDEDSPRLSAILASGGHVFAPAAPPAPHPAAFGAKDPDRLESGRKAPVVLEFGHELSGYTVTREREQKKWRR</sequence>
<organism evidence="2 3">
    <name type="scientific">Frankliniella occidentalis</name>
    <name type="common">Western flower thrips</name>
    <name type="synonym">Euthrips occidentalis</name>
    <dbReference type="NCBI Taxonomy" id="133901"/>
    <lineage>
        <taxon>Eukaryota</taxon>
        <taxon>Metazoa</taxon>
        <taxon>Ecdysozoa</taxon>
        <taxon>Arthropoda</taxon>
        <taxon>Hexapoda</taxon>
        <taxon>Insecta</taxon>
        <taxon>Pterygota</taxon>
        <taxon>Neoptera</taxon>
        <taxon>Paraneoptera</taxon>
        <taxon>Thysanoptera</taxon>
        <taxon>Terebrantia</taxon>
        <taxon>Thripoidea</taxon>
        <taxon>Thripidae</taxon>
        <taxon>Frankliniella</taxon>
    </lineage>
</organism>
<evidence type="ECO:0000313" key="3">
    <source>
        <dbReference type="RefSeq" id="XP_052129730.1"/>
    </source>
</evidence>
<dbReference type="GeneID" id="113214165"/>
<dbReference type="OrthoDB" id="10607741at2759"/>
<protein>
    <submittedName>
        <fullName evidence="3">Uncharacterized protein LOC113214165</fullName>
    </submittedName>
</protein>
<dbReference type="Proteomes" id="UP000504606">
    <property type="component" value="Unplaced"/>
</dbReference>
<dbReference type="AlphaFoldDB" id="A0A9C6X5X2"/>
<accession>A0A9C6X5X2</accession>
<feature type="region of interest" description="Disordered" evidence="1">
    <location>
        <begin position="29"/>
        <end position="156"/>
    </location>
</feature>
<proteinExistence type="predicted"/>
<feature type="compositionally biased region" description="Basic and acidic residues" evidence="1">
    <location>
        <begin position="76"/>
        <end position="95"/>
    </location>
</feature>
<dbReference type="RefSeq" id="XP_052129730.1">
    <property type="nucleotide sequence ID" value="XM_052273770.1"/>
</dbReference>
<evidence type="ECO:0000256" key="1">
    <source>
        <dbReference type="SAM" id="MobiDB-lite"/>
    </source>
</evidence>
<evidence type="ECO:0000313" key="2">
    <source>
        <dbReference type="Proteomes" id="UP000504606"/>
    </source>
</evidence>
<keyword evidence="2" id="KW-1185">Reference proteome</keyword>
<gene>
    <name evidence="3" type="primary">LOC113214165</name>
</gene>
<feature type="compositionally biased region" description="Basic and acidic residues" evidence="1">
    <location>
        <begin position="105"/>
        <end position="114"/>
    </location>
</feature>
<dbReference type="KEGG" id="foc:113214165"/>